<evidence type="ECO:0000313" key="1">
    <source>
        <dbReference type="EMBL" id="KAK2844218.1"/>
    </source>
</evidence>
<dbReference type="AlphaFoldDB" id="A0AA88MW28"/>
<organism evidence="1 2">
    <name type="scientific">Channa striata</name>
    <name type="common">Snakehead murrel</name>
    <name type="synonym">Ophicephalus striatus</name>
    <dbReference type="NCBI Taxonomy" id="64152"/>
    <lineage>
        <taxon>Eukaryota</taxon>
        <taxon>Metazoa</taxon>
        <taxon>Chordata</taxon>
        <taxon>Craniata</taxon>
        <taxon>Vertebrata</taxon>
        <taxon>Euteleostomi</taxon>
        <taxon>Actinopterygii</taxon>
        <taxon>Neopterygii</taxon>
        <taxon>Teleostei</taxon>
        <taxon>Neoteleostei</taxon>
        <taxon>Acanthomorphata</taxon>
        <taxon>Anabantaria</taxon>
        <taxon>Anabantiformes</taxon>
        <taxon>Channoidei</taxon>
        <taxon>Channidae</taxon>
        <taxon>Channa</taxon>
    </lineage>
</organism>
<accession>A0AA88MW28</accession>
<dbReference type="EMBL" id="JAUPFM010000008">
    <property type="protein sequence ID" value="KAK2844218.1"/>
    <property type="molecule type" value="Genomic_DNA"/>
</dbReference>
<sequence>MACSSHYSPACPLPPIGCNNSTSQGCQCHVISNFGSPAWTTRSAPLILTACFQMRSFDIGDDRCLWGGGGGGGGGGDAGKKTIFDCLWVKADSSRQGGLQRLARGAVSKSQPLLYP</sequence>
<reference evidence="1" key="1">
    <citation type="submission" date="2023-07" db="EMBL/GenBank/DDBJ databases">
        <title>Chromosome-level Genome Assembly of Striped Snakehead (Channa striata).</title>
        <authorList>
            <person name="Liu H."/>
        </authorList>
    </citation>
    <scope>NUCLEOTIDE SEQUENCE</scope>
    <source>
        <strain evidence="1">Gz</strain>
        <tissue evidence="1">Muscle</tissue>
    </source>
</reference>
<keyword evidence="2" id="KW-1185">Reference proteome</keyword>
<name>A0AA88MW28_CHASR</name>
<evidence type="ECO:0000313" key="2">
    <source>
        <dbReference type="Proteomes" id="UP001187415"/>
    </source>
</evidence>
<protein>
    <submittedName>
        <fullName evidence="1">Uncharacterized protein</fullName>
    </submittedName>
</protein>
<dbReference type="Proteomes" id="UP001187415">
    <property type="component" value="Unassembled WGS sequence"/>
</dbReference>
<gene>
    <name evidence="1" type="ORF">Q5P01_010877</name>
</gene>
<proteinExistence type="predicted"/>
<comment type="caution">
    <text evidence="1">The sequence shown here is derived from an EMBL/GenBank/DDBJ whole genome shotgun (WGS) entry which is preliminary data.</text>
</comment>